<proteinExistence type="predicted"/>
<feature type="binding site" evidence="4">
    <location>
        <position position="148"/>
    </location>
    <ligand>
        <name>Zn(2+)</name>
        <dbReference type="ChEBI" id="CHEBI:29105"/>
    </ligand>
</feature>
<dbReference type="InterPro" id="IPR029035">
    <property type="entry name" value="DHS-like_NAD/FAD-binding_dom"/>
</dbReference>
<gene>
    <name evidence="6" type="ORF">IAC56_01175</name>
</gene>
<evidence type="ECO:0000313" key="6">
    <source>
        <dbReference type="EMBL" id="HIU36883.1"/>
    </source>
</evidence>
<keyword evidence="4" id="KW-0479">Metal-binding</keyword>
<dbReference type="GO" id="GO:0046872">
    <property type="term" value="F:metal ion binding"/>
    <property type="evidence" value="ECO:0007669"/>
    <property type="project" value="UniProtKB-KW"/>
</dbReference>
<dbReference type="Gene3D" id="3.40.50.1220">
    <property type="entry name" value="TPP-binding domain"/>
    <property type="match status" value="1"/>
</dbReference>
<reference evidence="6" key="2">
    <citation type="journal article" date="2021" name="PeerJ">
        <title>Extensive microbial diversity within the chicken gut microbiome revealed by metagenomics and culture.</title>
        <authorList>
            <person name="Gilroy R."/>
            <person name="Ravi A."/>
            <person name="Getino M."/>
            <person name="Pursley I."/>
            <person name="Horton D.L."/>
            <person name="Alikhan N.F."/>
            <person name="Baker D."/>
            <person name="Gharbi K."/>
            <person name="Hall N."/>
            <person name="Watson M."/>
            <person name="Adriaenssens E.M."/>
            <person name="Foster-Nyarko E."/>
            <person name="Jarju S."/>
            <person name="Secka A."/>
            <person name="Antonio M."/>
            <person name="Oren A."/>
            <person name="Chaudhuri R.R."/>
            <person name="La Ragione R."/>
            <person name="Hildebrand F."/>
            <person name="Pallen M.J."/>
        </authorList>
    </citation>
    <scope>NUCLEOTIDE SEQUENCE</scope>
    <source>
        <strain evidence="6">7463</strain>
    </source>
</reference>
<keyword evidence="4" id="KW-0862">Zinc</keyword>
<feature type="active site" description="Proton acceptor" evidence="4">
    <location>
        <position position="118"/>
    </location>
</feature>
<dbReference type="InterPro" id="IPR050134">
    <property type="entry name" value="NAD-dep_sirtuin_deacylases"/>
</dbReference>
<sequence length="261" mass="28945">MLSTMIKKWRSERPGIFILSGAGLSVESGIPTYRGAGSDPENDSSSLSAGYMRALPERVFKATNQRILDFDHCRPNAAHAAIAEFVKKYRLRADIIHVTQNIDFLCEEAGDTSVFHLHGSLNRSLCRKCGAVFPRKGFYREGNVCPKCGAKYFNVRPDVVLFGETPHGLDWIMPYLKQVDIFIAIGTSGTVYPAADFVQMAAAAGAPIRMLLNKEAPREMDLNYSMMDEGYGPYNYIRLGNATAIVPMVLKEVGQLIENVR</sequence>
<evidence type="ECO:0000313" key="7">
    <source>
        <dbReference type="Proteomes" id="UP000824083"/>
    </source>
</evidence>
<evidence type="ECO:0000256" key="2">
    <source>
        <dbReference type="ARBA" id="ARBA00022679"/>
    </source>
</evidence>
<dbReference type="PROSITE" id="PS50305">
    <property type="entry name" value="SIRTUIN"/>
    <property type="match status" value="1"/>
</dbReference>
<comment type="caution">
    <text evidence="6">The sequence shown here is derived from an EMBL/GenBank/DDBJ whole genome shotgun (WGS) entry which is preliminary data.</text>
</comment>
<evidence type="ECO:0000256" key="4">
    <source>
        <dbReference type="PROSITE-ProRule" id="PRU00236"/>
    </source>
</evidence>
<name>A0A9D1LDS0_9BURK</name>
<dbReference type="Gene3D" id="3.30.1600.10">
    <property type="entry name" value="SIR2/SIRT2 'Small Domain"/>
    <property type="match status" value="1"/>
</dbReference>
<keyword evidence="3" id="KW-0520">NAD</keyword>
<dbReference type="GO" id="GO:0070403">
    <property type="term" value="F:NAD+ binding"/>
    <property type="evidence" value="ECO:0007669"/>
    <property type="project" value="InterPro"/>
</dbReference>
<evidence type="ECO:0000259" key="5">
    <source>
        <dbReference type="PROSITE" id="PS50305"/>
    </source>
</evidence>
<feature type="binding site" evidence="4">
    <location>
        <position position="126"/>
    </location>
    <ligand>
        <name>Zn(2+)</name>
        <dbReference type="ChEBI" id="CHEBI:29105"/>
    </ligand>
</feature>
<dbReference type="EC" id="2.3.1.286" evidence="1"/>
<feature type="domain" description="Deacetylase sirtuin-type" evidence="5">
    <location>
        <begin position="1"/>
        <end position="256"/>
    </location>
</feature>
<reference evidence="6" key="1">
    <citation type="submission" date="2020-10" db="EMBL/GenBank/DDBJ databases">
        <authorList>
            <person name="Gilroy R."/>
        </authorList>
    </citation>
    <scope>NUCLEOTIDE SEQUENCE</scope>
    <source>
        <strain evidence="6">7463</strain>
    </source>
</reference>
<dbReference type="PANTHER" id="PTHR11085:SF10">
    <property type="entry name" value="NAD-DEPENDENT PROTEIN DEACYLASE SIRTUIN-5, MITOCHONDRIAL-RELATED"/>
    <property type="match status" value="1"/>
</dbReference>
<evidence type="ECO:0000256" key="1">
    <source>
        <dbReference type="ARBA" id="ARBA00012928"/>
    </source>
</evidence>
<dbReference type="InterPro" id="IPR026591">
    <property type="entry name" value="Sirtuin_cat_small_dom_sf"/>
</dbReference>
<dbReference type="PANTHER" id="PTHR11085">
    <property type="entry name" value="NAD-DEPENDENT PROTEIN DEACYLASE SIRTUIN-5, MITOCHONDRIAL-RELATED"/>
    <property type="match status" value="1"/>
</dbReference>
<protein>
    <recommendedName>
        <fullName evidence="1">protein acetyllysine N-acetyltransferase</fullName>
        <ecNumber evidence="1">2.3.1.286</ecNumber>
    </recommendedName>
</protein>
<feature type="binding site" evidence="4">
    <location>
        <position position="129"/>
    </location>
    <ligand>
        <name>Zn(2+)</name>
        <dbReference type="ChEBI" id="CHEBI:29105"/>
    </ligand>
</feature>
<dbReference type="Proteomes" id="UP000824083">
    <property type="component" value="Unassembled WGS sequence"/>
</dbReference>
<evidence type="ECO:0000256" key="3">
    <source>
        <dbReference type="ARBA" id="ARBA00023027"/>
    </source>
</evidence>
<dbReference type="InterPro" id="IPR003000">
    <property type="entry name" value="Sirtuin"/>
</dbReference>
<dbReference type="AlphaFoldDB" id="A0A9D1LDS0"/>
<dbReference type="GO" id="GO:0017136">
    <property type="term" value="F:histone deacetylase activity, NAD-dependent"/>
    <property type="evidence" value="ECO:0007669"/>
    <property type="project" value="TreeGrafter"/>
</dbReference>
<dbReference type="Pfam" id="PF02146">
    <property type="entry name" value="SIR2"/>
    <property type="match status" value="1"/>
</dbReference>
<accession>A0A9D1LDS0</accession>
<feature type="binding site" evidence="4">
    <location>
        <position position="145"/>
    </location>
    <ligand>
        <name>Zn(2+)</name>
        <dbReference type="ChEBI" id="CHEBI:29105"/>
    </ligand>
</feature>
<dbReference type="SUPFAM" id="SSF52467">
    <property type="entry name" value="DHS-like NAD/FAD-binding domain"/>
    <property type="match status" value="1"/>
</dbReference>
<dbReference type="EMBL" id="DVMY01000026">
    <property type="protein sequence ID" value="HIU36883.1"/>
    <property type="molecule type" value="Genomic_DNA"/>
</dbReference>
<keyword evidence="2" id="KW-0808">Transferase</keyword>
<organism evidence="6 7">
    <name type="scientific">Candidatus Aphodousia faecigallinarum</name>
    <dbReference type="NCBI Taxonomy" id="2840677"/>
    <lineage>
        <taxon>Bacteria</taxon>
        <taxon>Pseudomonadati</taxon>
        <taxon>Pseudomonadota</taxon>
        <taxon>Betaproteobacteria</taxon>
        <taxon>Burkholderiales</taxon>
        <taxon>Sutterellaceae</taxon>
        <taxon>Sutterellaceae incertae sedis</taxon>
        <taxon>Candidatus Aphodousia</taxon>
    </lineage>
</organism>
<dbReference type="InterPro" id="IPR026590">
    <property type="entry name" value="Ssirtuin_cat_dom"/>
</dbReference>